<dbReference type="Proteomes" id="UP001391051">
    <property type="component" value="Unassembled WGS sequence"/>
</dbReference>
<feature type="compositionally biased region" description="Low complexity" evidence="1">
    <location>
        <begin position="151"/>
        <end position="163"/>
    </location>
</feature>
<proteinExistence type="predicted"/>
<evidence type="ECO:0000256" key="1">
    <source>
        <dbReference type="SAM" id="MobiDB-lite"/>
    </source>
</evidence>
<organism evidence="2 3">
    <name type="scientific">Apiospora aurea</name>
    <dbReference type="NCBI Taxonomy" id="335848"/>
    <lineage>
        <taxon>Eukaryota</taxon>
        <taxon>Fungi</taxon>
        <taxon>Dikarya</taxon>
        <taxon>Ascomycota</taxon>
        <taxon>Pezizomycotina</taxon>
        <taxon>Sordariomycetes</taxon>
        <taxon>Xylariomycetidae</taxon>
        <taxon>Amphisphaeriales</taxon>
        <taxon>Apiosporaceae</taxon>
        <taxon>Apiospora</taxon>
    </lineage>
</organism>
<reference evidence="2 3" key="1">
    <citation type="submission" date="2023-01" db="EMBL/GenBank/DDBJ databases">
        <title>Analysis of 21 Apiospora genomes using comparative genomics revels a genus with tremendous synthesis potential of carbohydrate active enzymes and secondary metabolites.</title>
        <authorList>
            <person name="Sorensen T."/>
        </authorList>
    </citation>
    <scope>NUCLEOTIDE SEQUENCE [LARGE SCALE GENOMIC DNA]</scope>
    <source>
        <strain evidence="2 3">CBS 24483</strain>
    </source>
</reference>
<protein>
    <submittedName>
        <fullName evidence="2">Uncharacterized protein</fullName>
    </submittedName>
</protein>
<feature type="region of interest" description="Disordered" evidence="1">
    <location>
        <begin position="150"/>
        <end position="173"/>
    </location>
</feature>
<sequence length="207" mass="22456">MAISHQFEDYPAQVVIKSLVTKPLELTSPTLQLANSFPSSPIIPHSRYPASSTLASYDEAYESYDDDSEYDDDDDDTRSVFSDCGSVVSSVSSAPEDEAEPFQVIDYSSGFAVPVMVYASLEQAVRLSTQRAEAEVRRQEAMINEVHTVASTPPTRSPSSSFSPPQPPFTPGAAAAETIDSVNWNSPGAASTYAEWDEDEDAFFSMG</sequence>
<dbReference type="GeneID" id="92077063"/>
<name>A0ABR1QEB4_9PEZI</name>
<keyword evidence="3" id="KW-1185">Reference proteome</keyword>
<accession>A0ABR1QEB4</accession>
<evidence type="ECO:0000313" key="2">
    <source>
        <dbReference type="EMBL" id="KAK7952051.1"/>
    </source>
</evidence>
<comment type="caution">
    <text evidence="2">The sequence shown here is derived from an EMBL/GenBank/DDBJ whole genome shotgun (WGS) entry which is preliminary data.</text>
</comment>
<gene>
    <name evidence="2" type="ORF">PG986_007779</name>
</gene>
<dbReference type="RefSeq" id="XP_066700113.1">
    <property type="nucleotide sequence ID" value="XM_066844001.1"/>
</dbReference>
<dbReference type="EMBL" id="JAQQWE010000005">
    <property type="protein sequence ID" value="KAK7952051.1"/>
    <property type="molecule type" value="Genomic_DNA"/>
</dbReference>
<evidence type="ECO:0000313" key="3">
    <source>
        <dbReference type="Proteomes" id="UP001391051"/>
    </source>
</evidence>